<evidence type="ECO:0000256" key="3">
    <source>
        <dbReference type="ARBA" id="ARBA00023274"/>
    </source>
</evidence>
<dbReference type="GO" id="GO:0022625">
    <property type="term" value="C:cytosolic large ribosomal subunit"/>
    <property type="evidence" value="ECO:0007669"/>
    <property type="project" value="TreeGrafter"/>
</dbReference>
<dbReference type="FunCoup" id="D1Z0T8">
    <property type="interactions" value="170"/>
</dbReference>
<feature type="region of interest" description="Disordered" evidence="6">
    <location>
        <begin position="1"/>
        <end position="146"/>
    </location>
</feature>
<dbReference type="EMBL" id="AP011532">
    <property type="protein sequence ID" value="BAI62310.1"/>
    <property type="molecule type" value="Genomic_DNA"/>
</dbReference>
<dbReference type="GO" id="GO:0006412">
    <property type="term" value="P:translation"/>
    <property type="evidence" value="ECO:0007669"/>
    <property type="project" value="InterPro"/>
</dbReference>
<feature type="compositionally biased region" description="Basic residues" evidence="6">
    <location>
        <begin position="23"/>
        <end position="35"/>
    </location>
</feature>
<dbReference type="Pfam" id="PF01655">
    <property type="entry name" value="Ribosomal_L32e"/>
    <property type="match status" value="1"/>
</dbReference>
<dbReference type="Proteomes" id="UP000001882">
    <property type="component" value="Chromosome"/>
</dbReference>
<feature type="compositionally biased region" description="Basic residues" evidence="6">
    <location>
        <begin position="118"/>
        <end position="142"/>
    </location>
</feature>
<feature type="compositionally biased region" description="Basic and acidic residues" evidence="6">
    <location>
        <begin position="81"/>
        <end position="95"/>
    </location>
</feature>
<dbReference type="AlphaFoldDB" id="D1Z0T8"/>
<feature type="compositionally biased region" description="Basic and acidic residues" evidence="6">
    <location>
        <begin position="8"/>
        <end position="22"/>
    </location>
</feature>
<dbReference type="GO" id="GO:0003735">
    <property type="term" value="F:structural constituent of ribosome"/>
    <property type="evidence" value="ECO:0007669"/>
    <property type="project" value="InterPro"/>
</dbReference>
<evidence type="ECO:0000313" key="8">
    <source>
        <dbReference type="Proteomes" id="UP000001882"/>
    </source>
</evidence>
<dbReference type="PANTHER" id="PTHR23413:SF1">
    <property type="entry name" value="RIBOSOMAL PROTEIN L32"/>
    <property type="match status" value="1"/>
</dbReference>
<keyword evidence="3" id="KW-0687">Ribonucleoprotein</keyword>
<organism evidence="7 8">
    <name type="scientific">Methanocella paludicola (strain DSM 17711 / JCM 13418 / NBRC 101707 / SANAE)</name>
    <dbReference type="NCBI Taxonomy" id="304371"/>
    <lineage>
        <taxon>Archaea</taxon>
        <taxon>Methanobacteriati</taxon>
        <taxon>Methanobacteriota</taxon>
        <taxon>Stenosarchaea group</taxon>
        <taxon>Methanomicrobia</taxon>
        <taxon>Methanocellales</taxon>
        <taxon>Methanocellaceae</taxon>
        <taxon>Methanocella</taxon>
    </lineage>
</organism>
<reference evidence="8" key="3">
    <citation type="journal article" date="2011" name="PLoS ONE">
        <title>Genome sequence of a mesophilic hydrogenotrophic methanogen Methanocella paludicola, the first cultivated representative of the order Methanocellales.</title>
        <authorList>
            <person name="Sakai S."/>
            <person name="Takaki Y."/>
            <person name="Shimamura S."/>
            <person name="Sekine M."/>
            <person name="Tajima T."/>
            <person name="Kosugi H."/>
            <person name="Ichikawa N."/>
            <person name="Tasumi E."/>
            <person name="Hiraki A.T."/>
            <person name="Shimizu A."/>
            <person name="Kato Y."/>
            <person name="Nishiko R."/>
            <person name="Mori K."/>
            <person name="Fujita N."/>
            <person name="Imachi H."/>
            <person name="Takai K."/>
        </authorList>
    </citation>
    <scope>NUCLEOTIDE SEQUENCE [LARGE SCALE GENOMIC DNA]</scope>
    <source>
        <strain evidence="8">DSM 17711 / JCM 13418 / NBRC 101707 / SANAE</strain>
    </source>
</reference>
<comment type="similarity">
    <text evidence="1">Belongs to the eukaryotic ribosomal protein eL32 family.</text>
</comment>
<dbReference type="SUPFAM" id="SSF52042">
    <property type="entry name" value="Ribosomal protein L32e"/>
    <property type="match status" value="1"/>
</dbReference>
<dbReference type="NCBIfam" id="NF006332">
    <property type="entry name" value="PRK08562.1"/>
    <property type="match status" value="1"/>
</dbReference>
<protein>
    <recommendedName>
        <fullName evidence="4">Large ribosomal subunit protein eL32</fullName>
    </recommendedName>
    <alternativeName>
        <fullName evidence="5">50S ribosomal protein L32e</fullName>
    </alternativeName>
</protein>
<dbReference type="InterPro" id="IPR001515">
    <property type="entry name" value="Ribosomal_eL32"/>
</dbReference>
<sequence>MIIMAPKKKVEEVEEAKVEKTTKKAPKKAPAKASKKKAEEKPVEAETKPVEAEKPVEEPKAEEEKPEKPFTTKKPRPLPRPVEKTELDLDEETRRLLGARKTNKASLPEFNRIDSHKNKSLKVSWRKPKGHHSQMRRQRKAKGSLVKIGFGSPAAVRGLHSSGYEEILVHRPQDVQGITRTQAIRVAGGVGKKKQAEIEKAAKELNIKVLNPLNTFEEV</sequence>
<evidence type="ECO:0000256" key="5">
    <source>
        <dbReference type="ARBA" id="ARBA00035377"/>
    </source>
</evidence>
<reference evidence="7 8" key="1">
    <citation type="journal article" date="2007" name="Appl. Environ. Microbiol.">
        <title>Isolation of key methanogens for global methane emission from rice paddy fields: a novel isolate affiliated with the clone cluster rice cluster I.</title>
        <authorList>
            <person name="Sakai S."/>
            <person name="Imachi H."/>
            <person name="Sekiguchi Y."/>
            <person name="Ohashi A."/>
            <person name="Harada H."/>
            <person name="Kamagata Y."/>
        </authorList>
    </citation>
    <scope>NUCLEOTIDE SEQUENCE [LARGE SCALE GENOMIC DNA]</scope>
    <source>
        <strain evidence="8">DSM 17711 / JCM 13418 / NBRC 101707 / SANAE</strain>
    </source>
</reference>
<dbReference type="eggNOG" id="arCOG00781">
    <property type="taxonomic scope" value="Archaea"/>
</dbReference>
<evidence type="ECO:0000256" key="6">
    <source>
        <dbReference type="SAM" id="MobiDB-lite"/>
    </source>
</evidence>
<evidence type="ECO:0000313" key="7">
    <source>
        <dbReference type="EMBL" id="BAI62310.1"/>
    </source>
</evidence>
<dbReference type="PANTHER" id="PTHR23413">
    <property type="entry name" value="60S RIBOSOMAL PROTEIN L32 AND DNA-DIRECTED RNA POLYMERASE II, SUBUNIT N"/>
    <property type="match status" value="1"/>
</dbReference>
<keyword evidence="8" id="KW-1185">Reference proteome</keyword>
<dbReference type="KEGG" id="mpd:MCP_2238"/>
<evidence type="ECO:0000256" key="1">
    <source>
        <dbReference type="ARBA" id="ARBA00008431"/>
    </source>
</evidence>
<keyword evidence="2 7" id="KW-0689">Ribosomal protein</keyword>
<reference evidence="7 8" key="2">
    <citation type="journal article" date="2008" name="Int. J. Syst. Evol. Microbiol.">
        <title>Methanocella paludicola gen. nov., sp. nov., a methane-producing archaeon, the first isolate of the lineage 'Rice Cluster I', and proposal of the new archaeal order Methanocellales ord. nov.</title>
        <authorList>
            <person name="Sakai S."/>
            <person name="Imachi H."/>
            <person name="Hanada S."/>
            <person name="Ohashi A."/>
            <person name="Harada H."/>
            <person name="Kamagata Y."/>
        </authorList>
    </citation>
    <scope>NUCLEOTIDE SEQUENCE [LARGE SCALE GENOMIC DNA]</scope>
    <source>
        <strain evidence="8">DSM 17711 / JCM 13418 / NBRC 101707 / SANAE</strain>
    </source>
</reference>
<dbReference type="STRING" id="304371.MCP_2238"/>
<evidence type="ECO:0000256" key="2">
    <source>
        <dbReference type="ARBA" id="ARBA00022980"/>
    </source>
</evidence>
<name>D1Z0T8_METPS</name>
<gene>
    <name evidence="7" type="primary">rpl32e</name>
    <name evidence="7" type="ordered locus">MCP_2238</name>
</gene>
<accession>D1Z0T8</accession>
<dbReference type="InParanoid" id="D1Z0T8"/>
<dbReference type="InterPro" id="IPR023654">
    <property type="entry name" value="Ribosomal_eL32_arc"/>
</dbReference>
<evidence type="ECO:0000256" key="4">
    <source>
        <dbReference type="ARBA" id="ARBA00035229"/>
    </source>
</evidence>
<dbReference type="SMART" id="SM01393">
    <property type="entry name" value="Ribosomal_L32e"/>
    <property type="match status" value="1"/>
</dbReference>
<dbReference type="CDD" id="cd00513">
    <property type="entry name" value="Ribosomal_L32_L32e"/>
    <property type="match status" value="1"/>
</dbReference>
<feature type="compositionally biased region" description="Basic and acidic residues" evidence="6">
    <location>
        <begin position="36"/>
        <end position="70"/>
    </location>
</feature>
<dbReference type="InterPro" id="IPR036351">
    <property type="entry name" value="Ribosomal_eL32_sf"/>
</dbReference>
<proteinExistence type="inferred from homology"/>